<feature type="compositionally biased region" description="Low complexity" evidence="1">
    <location>
        <begin position="213"/>
        <end position="233"/>
    </location>
</feature>
<feature type="region of interest" description="Disordered" evidence="1">
    <location>
        <begin position="331"/>
        <end position="386"/>
    </location>
</feature>
<evidence type="ECO:0000256" key="1">
    <source>
        <dbReference type="SAM" id="MobiDB-lite"/>
    </source>
</evidence>
<evidence type="ECO:0000313" key="3">
    <source>
        <dbReference type="Proteomes" id="UP001183390"/>
    </source>
</evidence>
<accession>A0ABU2M3E8</accession>
<keyword evidence="3" id="KW-1185">Reference proteome</keyword>
<feature type="compositionally biased region" description="Low complexity" evidence="1">
    <location>
        <begin position="331"/>
        <end position="342"/>
    </location>
</feature>
<organism evidence="2 3">
    <name type="scientific">Nocardiopsis lambiniae</name>
    <dbReference type="NCBI Taxonomy" id="3075539"/>
    <lineage>
        <taxon>Bacteria</taxon>
        <taxon>Bacillati</taxon>
        <taxon>Actinomycetota</taxon>
        <taxon>Actinomycetes</taxon>
        <taxon>Streptosporangiales</taxon>
        <taxon>Nocardiopsidaceae</taxon>
        <taxon>Nocardiopsis</taxon>
    </lineage>
</organism>
<feature type="compositionally biased region" description="Polar residues" evidence="1">
    <location>
        <begin position="21"/>
        <end position="30"/>
    </location>
</feature>
<reference evidence="3" key="1">
    <citation type="submission" date="2023-07" db="EMBL/GenBank/DDBJ databases">
        <title>30 novel species of actinomycetes from the DSMZ collection.</title>
        <authorList>
            <person name="Nouioui I."/>
        </authorList>
    </citation>
    <scope>NUCLEOTIDE SEQUENCE [LARGE SCALE GENOMIC DNA]</scope>
    <source>
        <strain evidence="3">DSM 44743</strain>
    </source>
</reference>
<feature type="compositionally biased region" description="Pro residues" evidence="1">
    <location>
        <begin position="66"/>
        <end position="76"/>
    </location>
</feature>
<evidence type="ECO:0000313" key="2">
    <source>
        <dbReference type="EMBL" id="MDT0326831.1"/>
    </source>
</evidence>
<comment type="caution">
    <text evidence="2">The sequence shown here is derived from an EMBL/GenBank/DDBJ whole genome shotgun (WGS) entry which is preliminary data.</text>
</comment>
<feature type="compositionally biased region" description="Basic and acidic residues" evidence="1">
    <location>
        <begin position="149"/>
        <end position="175"/>
    </location>
</feature>
<dbReference type="Proteomes" id="UP001183390">
    <property type="component" value="Unassembled WGS sequence"/>
</dbReference>
<name>A0ABU2M3E8_9ACTN</name>
<feature type="region of interest" description="Disordered" evidence="1">
    <location>
        <begin position="149"/>
        <end position="311"/>
    </location>
</feature>
<sequence>MPPTPYAMDSGNERPWPDRSGPQNPRTFAQDSVAEAFLSGTPMPQRENPQWGPEPVPGPQAAVAPPVTPPASPRQPGPAQEQWWSGPGQSWQGPSGAQERPDTGGWTRAPRVVGPPRPADPAVINVWGEEETTDPDAEETDVFLVLGADRRARVEKKKEEEEGEEETRTEAEEPRTGPLAPDPASESEGSLLYRGVSLFAPEAGEPSLGASTADDAGGPVDAAGSVDAVSVVPRDPYRAPETADPLPASGGTDEVTDTSAEKPTGLPAEHFDTDAPPAPPDTPERPAGVAGLGAVASVAPVDEDADTPSVEPAATDDAAFIAVDAIADPATAASSDDAPGPAKESVASDPVGRSDGADDGLDTALQGPVEHVGDLGSVASSGHGTSAGGADTVLGVFSGGDLGRMPPPGYATADAASAFLTGRVADTGFSPAYAAPGGYEQRIAAVKPVPVSAWRRAVFTVTRGRVNPG</sequence>
<feature type="compositionally biased region" description="Low complexity" evidence="1">
    <location>
        <begin position="287"/>
        <end position="299"/>
    </location>
</feature>
<dbReference type="EMBL" id="JAVREP010000001">
    <property type="protein sequence ID" value="MDT0326831.1"/>
    <property type="molecule type" value="Genomic_DNA"/>
</dbReference>
<dbReference type="RefSeq" id="WP_311509607.1">
    <property type="nucleotide sequence ID" value="NZ_JAVREP010000001.1"/>
</dbReference>
<feature type="compositionally biased region" description="Low complexity" evidence="1">
    <location>
        <begin position="82"/>
        <end position="96"/>
    </location>
</feature>
<gene>
    <name evidence="2" type="ORF">RM479_00195</name>
</gene>
<proteinExistence type="predicted"/>
<feature type="region of interest" description="Disordered" evidence="1">
    <location>
        <begin position="1"/>
        <end position="122"/>
    </location>
</feature>
<protein>
    <submittedName>
        <fullName evidence="2">Uncharacterized protein</fullName>
    </submittedName>
</protein>
<feature type="compositionally biased region" description="Low complexity" evidence="1">
    <location>
        <begin position="376"/>
        <end position="386"/>
    </location>
</feature>